<dbReference type="AlphaFoldDB" id="A0A5J6MI70"/>
<feature type="domain" description="Coenzyme F420 hydrogenase/dehydrogenase beta subunit N-terminal" evidence="1">
    <location>
        <begin position="92"/>
        <end position="165"/>
    </location>
</feature>
<organism evidence="3 4">
    <name type="scientific">Hypericibacter terrae</name>
    <dbReference type="NCBI Taxonomy" id="2602015"/>
    <lineage>
        <taxon>Bacteria</taxon>
        <taxon>Pseudomonadati</taxon>
        <taxon>Pseudomonadota</taxon>
        <taxon>Alphaproteobacteria</taxon>
        <taxon>Rhodospirillales</taxon>
        <taxon>Dongiaceae</taxon>
        <taxon>Hypericibacter</taxon>
    </lineage>
</organism>
<dbReference type="KEGG" id="htq:FRZ44_21620"/>
<name>A0A5J6MI70_9PROT</name>
<dbReference type="GO" id="GO:0033354">
    <property type="term" value="P:chlorophyll cycle"/>
    <property type="evidence" value="ECO:0007669"/>
    <property type="project" value="TreeGrafter"/>
</dbReference>
<sequence length="417" mass="45374">MSRVKDLNGVVEHGLCAGCGICESMAGRDKVEMRLTSFSQVRPQVKAALDPALLDRVLQVCPGLHITGPEGPRAGEPGTLDPIWGPILSLHRVWAGRPDIRHWAAAGGSLTALGCYLLESGEVDAVLHVKASAEAPAMTDAQISYTADEVIAGAQSRYGPAAPLVHVNHLLDRGLRFAVMAKPCDIAAIRNLAKVDARVEKQIPFCLSIFCGGVPTIRTAHKIAAYKGVKPEELSVFRWRGNGWPGPTHIETRDGRSLDLSYDEVWYNSDALWSYDIQFRCKICPDAIGELADVACPDGWVMVDGKPIHKEAPGVNIAIARTAAGQGLVERAVREGALIAEPFDRPTLHAMHSDHLPRKLGHPARNLGLMLSGQPRLRARRYRAWTTAWRAGLAANWQAFWGAFTRARAGANREPLQ</sequence>
<feature type="domain" description="Coenzyme F420 hydrogenase/dehydrogenase beta subunit C-terminal" evidence="2">
    <location>
        <begin position="176"/>
        <end position="344"/>
    </location>
</feature>
<dbReference type="PANTHER" id="PTHR31332">
    <property type="entry name" value="7-HYDROXYMETHYL CHLOROPHYLL A REDUCTASE, CHLOROPLASTIC"/>
    <property type="match status" value="1"/>
</dbReference>
<evidence type="ECO:0000313" key="3">
    <source>
        <dbReference type="EMBL" id="QEX16867.1"/>
    </source>
</evidence>
<dbReference type="Pfam" id="PF04422">
    <property type="entry name" value="FrhB_FdhB_N"/>
    <property type="match status" value="1"/>
</dbReference>
<dbReference type="InterPro" id="IPR007516">
    <property type="entry name" value="Co_F420_Hydgase/DH_bsu_N"/>
</dbReference>
<evidence type="ECO:0000259" key="1">
    <source>
        <dbReference type="Pfam" id="PF04422"/>
    </source>
</evidence>
<protein>
    <recommendedName>
        <fullName evidence="5">Coenzyme F420 hydrogenase subunit beta</fullName>
    </recommendedName>
</protein>
<dbReference type="OrthoDB" id="3247493at2"/>
<gene>
    <name evidence="3" type="ORF">FRZ44_21620</name>
</gene>
<accession>A0A5J6MI70</accession>
<dbReference type="GO" id="GO:0090415">
    <property type="term" value="F:7-hydroxymethyl chlorophyll a reductase activity"/>
    <property type="evidence" value="ECO:0007669"/>
    <property type="project" value="TreeGrafter"/>
</dbReference>
<evidence type="ECO:0000313" key="4">
    <source>
        <dbReference type="Proteomes" id="UP000326202"/>
    </source>
</evidence>
<dbReference type="EMBL" id="CP042906">
    <property type="protein sequence ID" value="QEX16867.1"/>
    <property type="molecule type" value="Genomic_DNA"/>
</dbReference>
<reference evidence="3 4" key="1">
    <citation type="submission" date="2019-08" db="EMBL/GenBank/DDBJ databases">
        <title>Hyperibacter terrae gen. nov., sp. nov. and Hyperibacter viscosus sp. nov., two new members in the family Rhodospirillaceae isolated from the rhizosphere of Hypericum perforatum.</title>
        <authorList>
            <person name="Noviana Z."/>
        </authorList>
    </citation>
    <scope>NUCLEOTIDE SEQUENCE [LARGE SCALE GENOMIC DNA]</scope>
    <source>
        <strain evidence="3 4">R5913</strain>
    </source>
</reference>
<dbReference type="Pfam" id="PF04432">
    <property type="entry name" value="FrhB_FdhB_C"/>
    <property type="match status" value="1"/>
</dbReference>
<dbReference type="Proteomes" id="UP000326202">
    <property type="component" value="Chromosome"/>
</dbReference>
<dbReference type="PANTHER" id="PTHR31332:SF0">
    <property type="entry name" value="7-HYDROXYMETHYL CHLOROPHYLL A REDUCTASE, CHLOROPLASTIC"/>
    <property type="match status" value="1"/>
</dbReference>
<dbReference type="RefSeq" id="WP_151177168.1">
    <property type="nucleotide sequence ID" value="NZ_CP042906.1"/>
</dbReference>
<proteinExistence type="predicted"/>
<evidence type="ECO:0008006" key="5">
    <source>
        <dbReference type="Google" id="ProtNLM"/>
    </source>
</evidence>
<dbReference type="InterPro" id="IPR045220">
    <property type="entry name" value="FRHB/FDHB/HCAR-like"/>
</dbReference>
<evidence type="ECO:0000259" key="2">
    <source>
        <dbReference type="Pfam" id="PF04432"/>
    </source>
</evidence>
<dbReference type="InterPro" id="IPR007525">
    <property type="entry name" value="FrhB_FdhB_C"/>
</dbReference>
<keyword evidence="4" id="KW-1185">Reference proteome</keyword>